<comment type="cofactor">
    <cofactor evidence="1">
        <name>Co(2+)</name>
        <dbReference type="ChEBI" id="CHEBI:48828"/>
    </cofactor>
</comment>
<dbReference type="GO" id="GO:0046872">
    <property type="term" value="F:metal ion binding"/>
    <property type="evidence" value="ECO:0007669"/>
    <property type="project" value="UniProtKB-KW"/>
</dbReference>
<dbReference type="PROSITE" id="PS51677">
    <property type="entry name" value="NODB"/>
    <property type="match status" value="1"/>
</dbReference>
<evidence type="ECO:0000256" key="4">
    <source>
        <dbReference type="ARBA" id="ARBA00010973"/>
    </source>
</evidence>
<evidence type="ECO:0000256" key="2">
    <source>
        <dbReference type="ARBA" id="ARBA00004191"/>
    </source>
</evidence>
<evidence type="ECO:0000313" key="23">
    <source>
        <dbReference type="EMBL" id="OZJ02091.1"/>
    </source>
</evidence>
<evidence type="ECO:0000256" key="8">
    <source>
        <dbReference type="ARBA" id="ARBA00022622"/>
    </source>
</evidence>
<keyword evidence="5" id="KW-1003">Cell membrane</keyword>
<keyword evidence="17" id="KW-0449">Lipoprotein</keyword>
<evidence type="ECO:0000256" key="17">
    <source>
        <dbReference type="ARBA" id="ARBA00023288"/>
    </source>
</evidence>
<dbReference type="FunFam" id="3.20.20.370:FF:000004">
    <property type="entry name" value="Related to Chitin deacetylase"/>
    <property type="match status" value="1"/>
</dbReference>
<dbReference type="AlphaFoldDB" id="A0A261XUQ8"/>
<feature type="domain" description="NodB homology" evidence="22">
    <location>
        <begin position="133"/>
        <end position="326"/>
    </location>
</feature>
<evidence type="ECO:0000256" key="5">
    <source>
        <dbReference type="ARBA" id="ARBA00022475"/>
    </source>
</evidence>
<keyword evidence="11" id="KW-0378">Hydrolase</keyword>
<evidence type="ECO:0000256" key="10">
    <source>
        <dbReference type="ARBA" id="ARBA00022729"/>
    </source>
</evidence>
<evidence type="ECO:0000256" key="13">
    <source>
        <dbReference type="ARBA" id="ARBA00023136"/>
    </source>
</evidence>
<evidence type="ECO:0000313" key="24">
    <source>
        <dbReference type="Proteomes" id="UP000242875"/>
    </source>
</evidence>
<keyword evidence="9" id="KW-0479">Metal-binding</keyword>
<keyword evidence="24" id="KW-1185">Reference proteome</keyword>
<dbReference type="EMBL" id="MVBO01000190">
    <property type="protein sequence ID" value="OZJ02091.1"/>
    <property type="molecule type" value="Genomic_DNA"/>
</dbReference>
<dbReference type="Proteomes" id="UP000242875">
    <property type="component" value="Unassembled WGS sequence"/>
</dbReference>
<dbReference type="GO" id="GO:0006032">
    <property type="term" value="P:chitin catabolic process"/>
    <property type="evidence" value="ECO:0007669"/>
    <property type="project" value="UniProtKB-KW"/>
</dbReference>
<evidence type="ECO:0000259" key="22">
    <source>
        <dbReference type="PROSITE" id="PS51677"/>
    </source>
</evidence>
<comment type="caution">
    <text evidence="23">The sequence shown here is derived from an EMBL/GenBank/DDBJ whole genome shotgun (WGS) entry which is preliminary data.</text>
</comment>
<keyword evidence="12" id="KW-0146">Chitin degradation</keyword>
<dbReference type="GO" id="GO:0009272">
    <property type="term" value="P:fungal-type cell wall biogenesis"/>
    <property type="evidence" value="ECO:0007669"/>
    <property type="project" value="UniProtKB-ARBA"/>
</dbReference>
<accession>A0A261XUQ8</accession>
<comment type="catalytic activity">
    <reaction evidence="21">
        <text>[(1-&gt;4)-N-acetyl-beta-D-glucosaminyl](n) + n H2O = chitosan + n acetate</text>
        <dbReference type="Rhea" id="RHEA:10464"/>
        <dbReference type="Rhea" id="RHEA-COMP:9593"/>
        <dbReference type="Rhea" id="RHEA-COMP:9597"/>
        <dbReference type="ChEBI" id="CHEBI:15377"/>
        <dbReference type="ChEBI" id="CHEBI:17029"/>
        <dbReference type="ChEBI" id="CHEBI:30089"/>
        <dbReference type="ChEBI" id="CHEBI:57704"/>
        <dbReference type="EC" id="3.5.1.41"/>
    </reaction>
    <physiologicalReaction direction="left-to-right" evidence="21">
        <dbReference type="Rhea" id="RHEA:10465"/>
    </physiologicalReaction>
</comment>
<dbReference type="Gene3D" id="3.20.20.370">
    <property type="entry name" value="Glycoside hydrolase/deacetylase"/>
    <property type="match status" value="1"/>
</dbReference>
<comment type="subcellular location">
    <subcellularLocation>
        <location evidence="3">Cell membrane</location>
        <topology evidence="3">Lipid-anchor</topology>
        <topology evidence="3">GPI-anchor</topology>
    </subcellularLocation>
    <subcellularLocation>
        <location evidence="2">Secreted</location>
        <location evidence="2">Cell wall</location>
    </subcellularLocation>
</comment>
<reference evidence="23 24" key="1">
    <citation type="journal article" date="2017" name="Mycologia">
        <title>Bifiguratus adelaidae, gen. et sp. nov., a new member of Mucoromycotina in endophytic and soil-dwelling habitats.</title>
        <authorList>
            <person name="Torres-Cruz T.J."/>
            <person name="Billingsley Tobias T.L."/>
            <person name="Almatruk M."/>
            <person name="Hesse C."/>
            <person name="Kuske C.R."/>
            <person name="Desiro A."/>
            <person name="Benucci G.M."/>
            <person name="Bonito G."/>
            <person name="Stajich J.E."/>
            <person name="Dunlap C."/>
            <person name="Arnold A.E."/>
            <person name="Porras-Alfaro A."/>
        </authorList>
    </citation>
    <scope>NUCLEOTIDE SEQUENCE [LARGE SCALE GENOMIC DNA]</scope>
    <source>
        <strain evidence="23 24">AZ0501</strain>
    </source>
</reference>
<evidence type="ECO:0000256" key="16">
    <source>
        <dbReference type="ARBA" id="ARBA00023285"/>
    </source>
</evidence>
<evidence type="ECO:0000256" key="11">
    <source>
        <dbReference type="ARBA" id="ARBA00022801"/>
    </source>
</evidence>
<dbReference type="InterPro" id="IPR050248">
    <property type="entry name" value="Polysacc_deacetylase_ArnD"/>
</dbReference>
<protein>
    <recommendedName>
        <fullName evidence="20">chitin deacetylase</fullName>
        <ecNumber evidence="20">3.5.1.41</ecNumber>
    </recommendedName>
</protein>
<evidence type="ECO:0000256" key="15">
    <source>
        <dbReference type="ARBA" id="ARBA00023277"/>
    </source>
</evidence>
<dbReference type="EC" id="3.5.1.41" evidence="20"/>
<keyword evidence="15" id="KW-0119">Carbohydrate metabolism</keyword>
<gene>
    <name evidence="23" type="ORF">BZG36_04571</name>
</gene>
<evidence type="ECO:0000256" key="14">
    <source>
        <dbReference type="ARBA" id="ARBA00023180"/>
    </source>
</evidence>
<evidence type="ECO:0000256" key="19">
    <source>
        <dbReference type="ARBA" id="ARBA00023326"/>
    </source>
</evidence>
<dbReference type="PANTHER" id="PTHR10587">
    <property type="entry name" value="GLYCOSYL TRANSFERASE-RELATED"/>
    <property type="match status" value="1"/>
</dbReference>
<name>A0A261XUQ8_9FUNG</name>
<dbReference type="PANTHER" id="PTHR10587:SF98">
    <property type="entry name" value="CHITIN DEACETYLASE"/>
    <property type="match status" value="1"/>
</dbReference>
<evidence type="ECO:0000256" key="1">
    <source>
        <dbReference type="ARBA" id="ARBA00001941"/>
    </source>
</evidence>
<keyword evidence="10" id="KW-0732">Signal</keyword>
<dbReference type="InterPro" id="IPR011330">
    <property type="entry name" value="Glyco_hydro/deAcase_b/a-brl"/>
</dbReference>
<keyword evidence="19" id="KW-0624">Polysaccharide degradation</keyword>
<dbReference type="GO" id="GO:0098552">
    <property type="term" value="C:side of membrane"/>
    <property type="evidence" value="ECO:0007669"/>
    <property type="project" value="UniProtKB-KW"/>
</dbReference>
<keyword evidence="14" id="KW-0325">Glycoprotein</keyword>
<dbReference type="InterPro" id="IPR002509">
    <property type="entry name" value="NODB_dom"/>
</dbReference>
<comment type="similarity">
    <text evidence="4">Belongs to the polysaccharide deacetylase family.</text>
</comment>
<proteinExistence type="inferred from homology"/>
<dbReference type="GO" id="GO:0000272">
    <property type="term" value="P:polysaccharide catabolic process"/>
    <property type="evidence" value="ECO:0007669"/>
    <property type="project" value="UniProtKB-KW"/>
</dbReference>
<evidence type="ECO:0000256" key="12">
    <source>
        <dbReference type="ARBA" id="ARBA00023024"/>
    </source>
</evidence>
<keyword evidence="13" id="KW-0472">Membrane</keyword>
<keyword evidence="7" id="KW-0964">Secreted</keyword>
<dbReference type="SUPFAM" id="SSF88713">
    <property type="entry name" value="Glycoside hydrolase/deacetylase"/>
    <property type="match status" value="1"/>
</dbReference>
<evidence type="ECO:0000256" key="20">
    <source>
        <dbReference type="ARBA" id="ARBA00024056"/>
    </source>
</evidence>
<evidence type="ECO:0000256" key="3">
    <source>
        <dbReference type="ARBA" id="ARBA00004609"/>
    </source>
</evidence>
<keyword evidence="6" id="KW-0134">Cell wall</keyword>
<evidence type="ECO:0000256" key="7">
    <source>
        <dbReference type="ARBA" id="ARBA00022525"/>
    </source>
</evidence>
<dbReference type="GO" id="GO:0071555">
    <property type="term" value="P:cell wall organization"/>
    <property type="evidence" value="ECO:0007669"/>
    <property type="project" value="UniProtKB-KW"/>
</dbReference>
<dbReference type="CDD" id="cd10952">
    <property type="entry name" value="CE4_MrCDA_like"/>
    <property type="match status" value="1"/>
</dbReference>
<keyword evidence="8" id="KW-0336">GPI-anchor</keyword>
<organism evidence="23 24">
    <name type="scientific">Bifiguratus adelaidae</name>
    <dbReference type="NCBI Taxonomy" id="1938954"/>
    <lineage>
        <taxon>Eukaryota</taxon>
        <taxon>Fungi</taxon>
        <taxon>Fungi incertae sedis</taxon>
        <taxon>Mucoromycota</taxon>
        <taxon>Mucoromycotina</taxon>
        <taxon>Endogonomycetes</taxon>
        <taxon>Endogonales</taxon>
        <taxon>Endogonales incertae sedis</taxon>
        <taxon>Bifiguratus</taxon>
    </lineage>
</organism>
<keyword evidence="18" id="KW-0961">Cell wall biogenesis/degradation</keyword>
<dbReference type="GO" id="GO:0004099">
    <property type="term" value="F:chitin deacetylase activity"/>
    <property type="evidence" value="ECO:0007669"/>
    <property type="project" value="UniProtKB-EC"/>
</dbReference>
<dbReference type="Pfam" id="PF01522">
    <property type="entry name" value="Polysacc_deac_1"/>
    <property type="match status" value="1"/>
</dbReference>
<evidence type="ECO:0000256" key="21">
    <source>
        <dbReference type="ARBA" id="ARBA00048494"/>
    </source>
</evidence>
<evidence type="ECO:0000256" key="9">
    <source>
        <dbReference type="ARBA" id="ARBA00022723"/>
    </source>
</evidence>
<sequence length="411" mass="44043">MVMPGALGDYISAAGSNFPTTAPNSSAIPSIVQTTSYDATAECQSYSTNFAFTSPAFPTVWQSALTGTNSSSEFQAVYNSINWTAVPNIPPKTLSGSSYNTALDPDCWWTATGCTKPKWPGLQPDITACPQPETWGLTYDDGPNCSHNFFYDYLQEQNLKASMFYIGSNVADWPYGAIRGLANGHHIASHTWSHRYMTTLTNPDVVAEFYYTQKVLKMVTGVTPRYWRPPFGDVDDRIRAIAQQMNLQTIVWNLDTNDYEAPGTVSVAQVQNNYNAFITMGMNGTFAKSGNIVLSHELTNTTMQLAVANIPQIKAAYKQILNVQECMGITQPYVENFGTISAVNTTANASAVPSAAGTTTTVVVVAASATAAAASSSAQGNVINTGDSAVTQTNAFVTVAALALATTLLLI</sequence>
<evidence type="ECO:0000256" key="18">
    <source>
        <dbReference type="ARBA" id="ARBA00023316"/>
    </source>
</evidence>
<evidence type="ECO:0000256" key="6">
    <source>
        <dbReference type="ARBA" id="ARBA00022512"/>
    </source>
</evidence>
<keyword evidence="16" id="KW-0170">Cobalt</keyword>
<dbReference type="OrthoDB" id="407355at2759"/>
<dbReference type="GO" id="GO:0005886">
    <property type="term" value="C:plasma membrane"/>
    <property type="evidence" value="ECO:0007669"/>
    <property type="project" value="UniProtKB-SubCell"/>
</dbReference>